<reference evidence="1 2" key="1">
    <citation type="submission" date="2015-10" db="EMBL/GenBank/DDBJ databases">
        <title>The cercosporin biosynthetic gene cluster was horizontally transferred to several fungal lineages and shown to be expanded in Cercospora beticola based on microsynteny with recipient genomes.</title>
        <authorList>
            <person name="De Jonge R."/>
            <person name="Ebert M.K."/>
            <person name="Suttle J.C."/>
            <person name="Jurick Ii W.M."/>
            <person name="Secor G.A."/>
            <person name="Thomma B.P."/>
            <person name="Van De Peer Y."/>
            <person name="Bolton M.D."/>
        </authorList>
    </citation>
    <scope>NUCLEOTIDE SEQUENCE [LARGE SCALE GENOMIC DNA]</scope>
    <source>
        <strain evidence="1 2">09-40</strain>
    </source>
</reference>
<dbReference type="Proteomes" id="UP000230605">
    <property type="component" value="Chromosome 3"/>
</dbReference>
<evidence type="ECO:0000313" key="1">
    <source>
        <dbReference type="EMBL" id="PIB00045.1"/>
    </source>
</evidence>
<sequence>MDGQDASRSCSGELWARMPCGLLAVKVYDLSCMCTMAATFYQGELIGMLAYIDNSQVHKRTARVFQSQVCRVKENASKFDISTGQAKFARHCGVACISCTLFVLARTLKVSE</sequence>
<comment type="caution">
    <text evidence="1">The sequence shown here is derived from an EMBL/GenBank/DDBJ whole genome shotgun (WGS) entry which is preliminary data.</text>
</comment>
<dbReference type="AlphaFoldDB" id="A0A2G5I5G7"/>
<name>A0A2G5I5G7_CERBT</name>
<accession>A0A2G5I5G7</accession>
<dbReference type="EMBL" id="LKMD01000101">
    <property type="protein sequence ID" value="PIB00045.1"/>
    <property type="molecule type" value="Genomic_DNA"/>
</dbReference>
<organism evidence="1 2">
    <name type="scientific">Cercospora beticola</name>
    <name type="common">Sugarbeet leaf spot fungus</name>
    <dbReference type="NCBI Taxonomy" id="122368"/>
    <lineage>
        <taxon>Eukaryota</taxon>
        <taxon>Fungi</taxon>
        <taxon>Dikarya</taxon>
        <taxon>Ascomycota</taxon>
        <taxon>Pezizomycotina</taxon>
        <taxon>Dothideomycetes</taxon>
        <taxon>Dothideomycetidae</taxon>
        <taxon>Mycosphaerellales</taxon>
        <taxon>Mycosphaerellaceae</taxon>
        <taxon>Cercospora</taxon>
    </lineage>
</organism>
<proteinExistence type="predicted"/>
<evidence type="ECO:0000313" key="2">
    <source>
        <dbReference type="Proteomes" id="UP000230605"/>
    </source>
</evidence>
<gene>
    <name evidence="1" type="ORF">CB0940_03682</name>
</gene>
<protein>
    <submittedName>
        <fullName evidence="1">Uncharacterized protein</fullName>
    </submittedName>
</protein>